<dbReference type="PRINTS" id="PR00080">
    <property type="entry name" value="SDRFAMILY"/>
</dbReference>
<dbReference type="RefSeq" id="WP_067615838.1">
    <property type="nucleotide sequence ID" value="NZ_MAGO01000001.1"/>
</dbReference>
<dbReference type="PATRIC" id="fig|1156395.6.peg.407"/>
<evidence type="ECO:0000256" key="1">
    <source>
        <dbReference type="ARBA" id="ARBA00006484"/>
    </source>
</evidence>
<organism evidence="4 5">
    <name type="scientific">Dissulfuribacter thermophilus</name>
    <dbReference type="NCBI Taxonomy" id="1156395"/>
    <lineage>
        <taxon>Bacteria</taxon>
        <taxon>Pseudomonadati</taxon>
        <taxon>Thermodesulfobacteriota</taxon>
        <taxon>Dissulfuribacteria</taxon>
        <taxon>Dissulfuribacterales</taxon>
        <taxon>Dissulfuribacteraceae</taxon>
        <taxon>Dissulfuribacter</taxon>
    </lineage>
</organism>
<reference evidence="4 5" key="1">
    <citation type="submission" date="2016-06" db="EMBL/GenBank/DDBJ databases">
        <title>Respiratory ammonification of nitrate coupled to the oxidation of elemental sulfur in deep-sea autotrophic thermophilic bacteria.</title>
        <authorList>
            <person name="Slobodkina G.B."/>
            <person name="Mardanov A.V."/>
            <person name="Ravin N.V."/>
            <person name="Frolova A.A."/>
            <person name="Viryasiv M.B."/>
            <person name="Chernyh N.A."/>
            <person name="Bonch-Osmolovskaya E.A."/>
            <person name="Slobodkin A.I."/>
        </authorList>
    </citation>
    <scope>NUCLEOTIDE SEQUENCE [LARGE SCALE GENOMIC DNA]</scope>
    <source>
        <strain evidence="4 5">S69</strain>
    </source>
</reference>
<gene>
    <name evidence="4" type="ORF">DBT_0404</name>
</gene>
<accession>A0A1B9F9J0</accession>
<dbReference type="EMBL" id="MAGO01000001">
    <property type="protein sequence ID" value="OCC16586.1"/>
    <property type="molecule type" value="Genomic_DNA"/>
</dbReference>
<dbReference type="PRINTS" id="PR00081">
    <property type="entry name" value="GDHRDH"/>
</dbReference>
<evidence type="ECO:0000313" key="4">
    <source>
        <dbReference type="EMBL" id="OCC16586.1"/>
    </source>
</evidence>
<comment type="similarity">
    <text evidence="1">Belongs to the short-chain dehydrogenases/reductases (SDR) family.</text>
</comment>
<dbReference type="OrthoDB" id="9793499at2"/>
<feature type="region of interest" description="Disordered" evidence="3">
    <location>
        <begin position="271"/>
        <end position="292"/>
    </location>
</feature>
<evidence type="ECO:0000256" key="3">
    <source>
        <dbReference type="SAM" id="MobiDB-lite"/>
    </source>
</evidence>
<keyword evidence="5" id="KW-1185">Reference proteome</keyword>
<dbReference type="Proteomes" id="UP000093080">
    <property type="component" value="Unassembled WGS sequence"/>
</dbReference>
<dbReference type="PANTHER" id="PTHR43639">
    <property type="entry name" value="OXIDOREDUCTASE, SHORT-CHAIN DEHYDROGENASE/REDUCTASE FAMILY (AFU_ORTHOLOGUE AFUA_5G02870)"/>
    <property type="match status" value="1"/>
</dbReference>
<dbReference type="Gene3D" id="3.40.50.720">
    <property type="entry name" value="NAD(P)-binding Rossmann-like Domain"/>
    <property type="match status" value="1"/>
</dbReference>
<keyword evidence="2" id="KW-0560">Oxidoreductase</keyword>
<dbReference type="PANTHER" id="PTHR43639:SF1">
    <property type="entry name" value="SHORT-CHAIN DEHYDROGENASE_REDUCTASE FAMILY PROTEIN"/>
    <property type="match status" value="1"/>
</dbReference>
<dbReference type="InterPro" id="IPR002347">
    <property type="entry name" value="SDR_fam"/>
</dbReference>
<dbReference type="CDD" id="cd05233">
    <property type="entry name" value="SDR_c"/>
    <property type="match status" value="1"/>
</dbReference>
<dbReference type="SUPFAM" id="SSF51735">
    <property type="entry name" value="NAD(P)-binding Rossmann-fold domains"/>
    <property type="match status" value="1"/>
</dbReference>
<proteinExistence type="inferred from homology"/>
<dbReference type="InterPro" id="IPR036291">
    <property type="entry name" value="NAD(P)-bd_dom_sf"/>
</dbReference>
<dbReference type="GO" id="GO:0016491">
    <property type="term" value="F:oxidoreductase activity"/>
    <property type="evidence" value="ECO:0007669"/>
    <property type="project" value="UniProtKB-KW"/>
</dbReference>
<dbReference type="STRING" id="1156395.DBT_0404"/>
<evidence type="ECO:0000256" key="2">
    <source>
        <dbReference type="ARBA" id="ARBA00023002"/>
    </source>
</evidence>
<name>A0A1B9F9J0_9BACT</name>
<dbReference type="AlphaFoldDB" id="A0A1B9F9J0"/>
<protein>
    <submittedName>
        <fullName evidence="4">3-oxoacyl-[acyl-carrier protein] reductase</fullName>
    </submittedName>
</protein>
<dbReference type="Pfam" id="PF13561">
    <property type="entry name" value="adh_short_C2"/>
    <property type="match status" value="1"/>
</dbReference>
<comment type="caution">
    <text evidence="4">The sequence shown here is derived from an EMBL/GenBank/DDBJ whole genome shotgun (WGS) entry which is preliminary data.</text>
</comment>
<evidence type="ECO:0000313" key="5">
    <source>
        <dbReference type="Proteomes" id="UP000093080"/>
    </source>
</evidence>
<sequence length="292" mass="32315">MEGIQKTLEGRVAIVPGAIKGIGLEVAKALSNLGCRLVLPVYDWLDSLSKMRSELDAINAKYIHISADLRKERDVEKVIEKALEEFQRIDILINNIERGGWPIVHGPYTQEQWRLEWETTINAKWYLFNHSLQYLKRAQGVVVNISSIAGIVGRSGPASLVFNDCYSLSNRAIASLTQQWARLGAPEVRVNELQIGFVETRHGPGTRGWSVLTQEQRRSIVDHTLLGRIGTAQDVARAVVFLVRDATFMTGALLRLDGGYVLGGEKVSPMPEGIVSPEEPTFGGSIKPDSLD</sequence>